<proteinExistence type="predicted"/>
<dbReference type="Gene3D" id="1.10.10.2840">
    <property type="entry name" value="PucR C-terminal helix-turn-helix domain"/>
    <property type="match status" value="1"/>
</dbReference>
<reference evidence="1 2" key="1">
    <citation type="submission" date="2014-10" db="EMBL/GenBank/DDBJ databases">
        <title>Genome sequence of Clostridium aceticum DSM 1496.</title>
        <authorList>
            <person name="Poehlein A."/>
            <person name="Schiel-Bengelsdorf B."/>
            <person name="Gottschalk G."/>
            <person name="Duerre P."/>
            <person name="Daniel R."/>
        </authorList>
    </citation>
    <scope>NUCLEOTIDE SEQUENCE [LARGE SCALE GENOMIC DNA]</scope>
    <source>
        <strain evidence="1 2">DSM 1496</strain>
    </source>
</reference>
<accession>A0A0D8I8W2</accession>
<sequence length="379" mass="43610">MSILEPALAQKLIDKTARLFEYNINVMNDKGIIIASKDASRVGDFHEVAYNMLSGTLVSGVVKENQKFLGTKPGVNLFIDYKSKHVGVICVTGNPDTVQVFAEMIKTFMEAMLEYELQVEGERRRKDKTEQFLHYLLSEENIDVAVASTMANDLGITKDLLRTCVIIKYNADYSAKKIVQALTGIEDYSHQDIITVARNGEIIVFKSINLKFPEAIKEYKDTIEEYISKFIKKLPDEYDENEFSFFVGSLQNKINQYRGSYLHAQSLALQAKESDGIYFFNDHVLSYYRNLVTIKTYDNIFNVYDILFNEEDKKLITQAVEVLSRNNYNVVNSAKELYIHRNTLLFRLNKIKDVLNIDPIGNAADREFLNELAYYFSRK</sequence>
<dbReference type="PATRIC" id="fig|84022.5.peg.918"/>
<dbReference type="Pfam" id="PF13556">
    <property type="entry name" value="HTH_30"/>
    <property type="match status" value="1"/>
</dbReference>
<dbReference type="Proteomes" id="UP000035704">
    <property type="component" value="Chromosome"/>
</dbReference>
<name>A0A0D8I8W2_9CLOT</name>
<dbReference type="PANTHER" id="PTHR33744">
    <property type="entry name" value="CARBOHYDRATE DIACID REGULATOR"/>
    <property type="match status" value="1"/>
</dbReference>
<dbReference type="InterPro" id="IPR042070">
    <property type="entry name" value="PucR_C-HTH_sf"/>
</dbReference>
<dbReference type="KEGG" id="cace:CACET_c11460"/>
<evidence type="ECO:0000313" key="1">
    <source>
        <dbReference type="EMBL" id="AKL94611.1"/>
    </source>
</evidence>
<dbReference type="OrthoDB" id="212459at2"/>
<dbReference type="PANTHER" id="PTHR33744:SF15">
    <property type="entry name" value="CARBOHYDRATE DIACID REGULATOR"/>
    <property type="match status" value="1"/>
</dbReference>
<organism evidence="1 2">
    <name type="scientific">Clostridium aceticum</name>
    <dbReference type="NCBI Taxonomy" id="84022"/>
    <lineage>
        <taxon>Bacteria</taxon>
        <taxon>Bacillati</taxon>
        <taxon>Bacillota</taxon>
        <taxon>Clostridia</taxon>
        <taxon>Eubacteriales</taxon>
        <taxon>Clostridiaceae</taxon>
        <taxon>Clostridium</taxon>
    </lineage>
</organism>
<dbReference type="RefSeq" id="WP_044825443.1">
    <property type="nucleotide sequence ID" value="NZ_CP009687.1"/>
</dbReference>
<dbReference type="AlphaFoldDB" id="A0A0D8I8W2"/>
<evidence type="ECO:0000313" key="2">
    <source>
        <dbReference type="Proteomes" id="UP000035704"/>
    </source>
</evidence>
<dbReference type="InterPro" id="IPR051448">
    <property type="entry name" value="CdaR-like_regulators"/>
</dbReference>
<protein>
    <submittedName>
        <fullName evidence="1">Carbohydrate diacid regulator</fullName>
    </submittedName>
</protein>
<dbReference type="InterPro" id="IPR025736">
    <property type="entry name" value="PucR_C-HTH_dom"/>
</dbReference>
<dbReference type="InterPro" id="IPR008599">
    <property type="entry name" value="Diacid_rec"/>
</dbReference>
<dbReference type="Pfam" id="PF05651">
    <property type="entry name" value="Diacid_rec"/>
    <property type="match status" value="1"/>
</dbReference>
<gene>
    <name evidence="1" type="primary">cdaR1</name>
    <name evidence="1" type="ORF">CACET_c11460</name>
</gene>
<keyword evidence="2" id="KW-1185">Reference proteome</keyword>
<dbReference type="EMBL" id="CP009687">
    <property type="protein sequence ID" value="AKL94611.1"/>
    <property type="molecule type" value="Genomic_DNA"/>
</dbReference>
<dbReference type="STRING" id="84022.CACET_c11460"/>